<comment type="caution">
    <text evidence="2">The sequence shown here is derived from an EMBL/GenBank/DDBJ whole genome shotgun (WGS) entry which is preliminary data.</text>
</comment>
<accession>A0ABS1DMN4</accession>
<keyword evidence="1" id="KW-0812">Transmembrane</keyword>
<protein>
    <recommendedName>
        <fullName evidence="4">Type 4 fimbrial biogenesis protein PilX N-terminal domain-containing protein</fullName>
    </recommendedName>
</protein>
<dbReference type="RefSeq" id="WP_207168935.1">
    <property type="nucleotide sequence ID" value="NZ_NRRL01000166.1"/>
</dbReference>
<sequence>MRAGRLKSRYSIIGLIAILITLQLLIMVAGIGGIATVEAVRGFVVGEAQYTKAQQRATSALRRYVRSGDTSDLATYNREMDVPRSIGLARIVLETPDVPDDYAHDFLVEGNIHPADVPYLVDLYNLASGTGFLEPATSAWREADRLIQQLDALALEIAALRQGRVAADIGDTRQRAWLDRIDAYPPFCTEAGRTSLEPADSCGLWALRQYTKSAWRSAHGRG</sequence>
<proteinExistence type="predicted"/>
<dbReference type="EMBL" id="NRRL01000166">
    <property type="protein sequence ID" value="MBK1671276.1"/>
    <property type="molecule type" value="Genomic_DNA"/>
</dbReference>
<gene>
    <name evidence="2" type="ORF">CKO28_25070</name>
</gene>
<feature type="transmembrane region" description="Helical" evidence="1">
    <location>
        <begin position="12"/>
        <end position="35"/>
    </location>
</feature>
<keyword evidence="1" id="KW-1133">Transmembrane helix</keyword>
<evidence type="ECO:0000313" key="3">
    <source>
        <dbReference type="Proteomes" id="UP001296873"/>
    </source>
</evidence>
<keyword evidence="3" id="KW-1185">Reference proteome</keyword>
<dbReference type="Proteomes" id="UP001296873">
    <property type="component" value="Unassembled WGS sequence"/>
</dbReference>
<reference evidence="2 3" key="1">
    <citation type="journal article" date="2020" name="Microorganisms">
        <title>Osmotic Adaptation and Compatible Solute Biosynthesis of Phototrophic Bacteria as Revealed from Genome Analyses.</title>
        <authorList>
            <person name="Imhoff J.F."/>
            <person name="Rahn T."/>
            <person name="Kunzel S."/>
            <person name="Keller A."/>
            <person name="Neulinger S.C."/>
        </authorList>
    </citation>
    <scope>NUCLEOTIDE SEQUENCE [LARGE SCALE GENOMIC DNA]</scope>
    <source>
        <strain evidence="2 3">DSM 9895</strain>
    </source>
</reference>
<organism evidence="2 3">
    <name type="scientific">Rhodovibrio sodomensis</name>
    <dbReference type="NCBI Taxonomy" id="1088"/>
    <lineage>
        <taxon>Bacteria</taxon>
        <taxon>Pseudomonadati</taxon>
        <taxon>Pseudomonadota</taxon>
        <taxon>Alphaproteobacteria</taxon>
        <taxon>Rhodospirillales</taxon>
        <taxon>Rhodovibrionaceae</taxon>
        <taxon>Rhodovibrio</taxon>
    </lineage>
</organism>
<keyword evidence="1" id="KW-0472">Membrane</keyword>
<evidence type="ECO:0008006" key="4">
    <source>
        <dbReference type="Google" id="ProtNLM"/>
    </source>
</evidence>
<evidence type="ECO:0000256" key="1">
    <source>
        <dbReference type="SAM" id="Phobius"/>
    </source>
</evidence>
<name>A0ABS1DMN4_9PROT</name>
<evidence type="ECO:0000313" key="2">
    <source>
        <dbReference type="EMBL" id="MBK1671276.1"/>
    </source>
</evidence>